<evidence type="ECO:0000256" key="4">
    <source>
        <dbReference type="ARBA" id="ARBA00017632"/>
    </source>
</evidence>
<dbReference type="EMBL" id="SRLE01000006">
    <property type="protein sequence ID" value="TGD73934.1"/>
    <property type="molecule type" value="Genomic_DNA"/>
</dbReference>
<keyword evidence="8 14" id="KW-0479">Metal-binding</keyword>
<sequence>MAVERTLSIVKPDAVGKNVIGKIYSRFEDAGLTIVAAKMLRLSDAVAGGFYAEHRERPFYKDLVAFMTSGPVVVQVLEGEDAIAKNRELMGATNPQEAAEGTIRSDFASSIDANAVHGSDSPTSAAREIAYFFAASEICER</sequence>
<evidence type="ECO:0000256" key="10">
    <source>
        <dbReference type="ARBA" id="ARBA00022777"/>
    </source>
</evidence>
<keyword evidence="10 14" id="KW-0418">Kinase</keyword>
<evidence type="ECO:0000256" key="16">
    <source>
        <dbReference type="RuleBase" id="RU004011"/>
    </source>
</evidence>
<dbReference type="FunFam" id="3.30.70.141:FF:000001">
    <property type="entry name" value="Nucleoside diphosphate kinase"/>
    <property type="match status" value="1"/>
</dbReference>
<dbReference type="OrthoDB" id="9801161at2"/>
<dbReference type="PRINTS" id="PR01243">
    <property type="entry name" value="NUCDPKINASE"/>
</dbReference>
<dbReference type="GO" id="GO:0006241">
    <property type="term" value="P:CTP biosynthetic process"/>
    <property type="evidence" value="ECO:0007669"/>
    <property type="project" value="UniProtKB-UniRule"/>
</dbReference>
<organism evidence="19 20">
    <name type="scientific">Mangrovimicrobium sediminis</name>
    <dbReference type="NCBI Taxonomy" id="2562682"/>
    <lineage>
        <taxon>Bacteria</taxon>
        <taxon>Pseudomonadati</taxon>
        <taxon>Pseudomonadota</taxon>
        <taxon>Gammaproteobacteria</taxon>
        <taxon>Cellvibrionales</taxon>
        <taxon>Halieaceae</taxon>
        <taxon>Mangrovimicrobium</taxon>
    </lineage>
</organism>
<evidence type="ECO:0000256" key="13">
    <source>
        <dbReference type="ARBA" id="ARBA00023080"/>
    </source>
</evidence>
<evidence type="ECO:0000259" key="18">
    <source>
        <dbReference type="SMART" id="SM00562"/>
    </source>
</evidence>
<comment type="catalytic activity">
    <reaction evidence="14">
        <text>a ribonucleoside 5'-diphosphate + ATP = a ribonucleoside 5'-triphosphate + ADP</text>
        <dbReference type="Rhea" id="RHEA:18113"/>
        <dbReference type="ChEBI" id="CHEBI:30616"/>
        <dbReference type="ChEBI" id="CHEBI:57930"/>
        <dbReference type="ChEBI" id="CHEBI:61557"/>
        <dbReference type="ChEBI" id="CHEBI:456216"/>
        <dbReference type="EC" id="2.7.4.6"/>
    </reaction>
</comment>
<dbReference type="HAMAP" id="MF_00451">
    <property type="entry name" value="NDP_kinase"/>
    <property type="match status" value="1"/>
</dbReference>
<feature type="active site" description="Pros-phosphohistidine intermediate" evidence="14 15">
    <location>
        <position position="117"/>
    </location>
</feature>
<name>A0A4Z0M3A6_9GAMM</name>
<dbReference type="GO" id="GO:0006183">
    <property type="term" value="P:GTP biosynthetic process"/>
    <property type="evidence" value="ECO:0007669"/>
    <property type="project" value="UniProtKB-UniRule"/>
</dbReference>
<dbReference type="InterPro" id="IPR036850">
    <property type="entry name" value="NDK-like_dom_sf"/>
</dbReference>
<proteinExistence type="inferred from homology"/>
<evidence type="ECO:0000256" key="14">
    <source>
        <dbReference type="HAMAP-Rule" id="MF_00451"/>
    </source>
</evidence>
<dbReference type="GO" id="GO:0006228">
    <property type="term" value="P:UTP biosynthetic process"/>
    <property type="evidence" value="ECO:0007669"/>
    <property type="project" value="UniProtKB-UniRule"/>
</dbReference>
<dbReference type="Pfam" id="PF00334">
    <property type="entry name" value="NDK"/>
    <property type="match status" value="1"/>
</dbReference>
<keyword evidence="7 14" id="KW-0808">Transferase</keyword>
<dbReference type="InterPro" id="IPR034907">
    <property type="entry name" value="NDK-like_dom"/>
</dbReference>
<gene>
    <name evidence="14" type="primary">ndk</name>
    <name evidence="19" type="ORF">E4634_07265</name>
</gene>
<dbReference type="PANTHER" id="PTHR46161">
    <property type="entry name" value="NUCLEOSIDE DIPHOSPHATE KINASE"/>
    <property type="match status" value="1"/>
</dbReference>
<dbReference type="GO" id="GO:0046872">
    <property type="term" value="F:metal ion binding"/>
    <property type="evidence" value="ECO:0007669"/>
    <property type="project" value="UniProtKB-KW"/>
</dbReference>
<dbReference type="PROSITE" id="PS00469">
    <property type="entry name" value="NDPK"/>
    <property type="match status" value="1"/>
</dbReference>
<feature type="binding site" evidence="14 15">
    <location>
        <position position="87"/>
    </location>
    <ligand>
        <name>ATP</name>
        <dbReference type="ChEBI" id="CHEBI:30616"/>
    </ligand>
</feature>
<evidence type="ECO:0000256" key="12">
    <source>
        <dbReference type="ARBA" id="ARBA00022842"/>
    </source>
</evidence>
<dbReference type="RefSeq" id="WP_135442316.1">
    <property type="nucleotide sequence ID" value="NZ_SRLE01000006.1"/>
</dbReference>
<comment type="subunit">
    <text evidence="14">Homotetramer.</text>
</comment>
<dbReference type="Gene3D" id="3.30.70.141">
    <property type="entry name" value="Nucleoside diphosphate kinase-like domain"/>
    <property type="match status" value="1"/>
</dbReference>
<evidence type="ECO:0000256" key="7">
    <source>
        <dbReference type="ARBA" id="ARBA00022679"/>
    </source>
</evidence>
<feature type="binding site" evidence="14 15">
    <location>
        <position position="114"/>
    </location>
    <ligand>
        <name>ATP</name>
        <dbReference type="ChEBI" id="CHEBI:30616"/>
    </ligand>
</feature>
<evidence type="ECO:0000256" key="17">
    <source>
        <dbReference type="RuleBase" id="RU004013"/>
    </source>
</evidence>
<feature type="binding site" evidence="14 15">
    <location>
        <position position="104"/>
    </location>
    <ligand>
        <name>ATP</name>
        <dbReference type="ChEBI" id="CHEBI:30616"/>
    </ligand>
</feature>
<reference evidence="19 20" key="1">
    <citation type="submission" date="2019-04" db="EMBL/GenBank/DDBJ databases">
        <title>Taxonomy of novel Haliea sp. from mangrove soil of West Coast of India.</title>
        <authorList>
            <person name="Verma A."/>
            <person name="Kumar P."/>
            <person name="Krishnamurthi S."/>
        </authorList>
    </citation>
    <scope>NUCLEOTIDE SEQUENCE [LARGE SCALE GENOMIC DNA]</scope>
    <source>
        <strain evidence="19 20">SAOS-164</strain>
    </source>
</reference>
<evidence type="ECO:0000256" key="3">
    <source>
        <dbReference type="ARBA" id="ARBA00012966"/>
    </source>
</evidence>
<dbReference type="PANTHER" id="PTHR46161:SF3">
    <property type="entry name" value="NUCLEOSIDE DIPHOSPHATE KINASE DDB_G0292928-RELATED"/>
    <property type="match status" value="1"/>
</dbReference>
<dbReference type="Proteomes" id="UP000298050">
    <property type="component" value="Unassembled WGS sequence"/>
</dbReference>
<comment type="similarity">
    <text evidence="2 14 15 16">Belongs to the NDK family.</text>
</comment>
<evidence type="ECO:0000313" key="20">
    <source>
        <dbReference type="Proteomes" id="UP000298050"/>
    </source>
</evidence>
<evidence type="ECO:0000256" key="15">
    <source>
        <dbReference type="PROSITE-ProRule" id="PRU00706"/>
    </source>
</evidence>
<evidence type="ECO:0000256" key="8">
    <source>
        <dbReference type="ARBA" id="ARBA00022723"/>
    </source>
</evidence>
<comment type="caution">
    <text evidence="19">The sequence shown here is derived from an EMBL/GenBank/DDBJ whole genome shotgun (WGS) entry which is preliminary data.</text>
</comment>
<comment type="catalytic activity">
    <reaction evidence="14 17">
        <text>a 2'-deoxyribonucleoside 5'-diphosphate + ATP = a 2'-deoxyribonucleoside 5'-triphosphate + ADP</text>
        <dbReference type="Rhea" id="RHEA:44640"/>
        <dbReference type="ChEBI" id="CHEBI:30616"/>
        <dbReference type="ChEBI" id="CHEBI:61560"/>
        <dbReference type="ChEBI" id="CHEBI:73316"/>
        <dbReference type="ChEBI" id="CHEBI:456216"/>
        <dbReference type="EC" id="2.7.4.6"/>
    </reaction>
</comment>
<comment type="subcellular location">
    <subcellularLocation>
        <location evidence="1 14">Cytoplasm</location>
    </subcellularLocation>
</comment>
<dbReference type="SMART" id="SM00562">
    <property type="entry name" value="NDK"/>
    <property type="match status" value="1"/>
</dbReference>
<evidence type="ECO:0000256" key="2">
    <source>
        <dbReference type="ARBA" id="ARBA00008142"/>
    </source>
</evidence>
<keyword evidence="6 14" id="KW-0597">Phosphoprotein</keyword>
<dbReference type="GO" id="GO:0004550">
    <property type="term" value="F:nucleoside diphosphate kinase activity"/>
    <property type="evidence" value="ECO:0007669"/>
    <property type="project" value="UniProtKB-UniRule"/>
</dbReference>
<feature type="binding site" evidence="14 15">
    <location>
        <position position="11"/>
    </location>
    <ligand>
        <name>ATP</name>
        <dbReference type="ChEBI" id="CHEBI:30616"/>
    </ligand>
</feature>
<feature type="binding site" evidence="14 15">
    <location>
        <position position="59"/>
    </location>
    <ligand>
        <name>ATP</name>
        <dbReference type="ChEBI" id="CHEBI:30616"/>
    </ligand>
</feature>
<evidence type="ECO:0000256" key="5">
    <source>
        <dbReference type="ARBA" id="ARBA00022490"/>
    </source>
</evidence>
<dbReference type="GO" id="GO:0005524">
    <property type="term" value="F:ATP binding"/>
    <property type="evidence" value="ECO:0007669"/>
    <property type="project" value="UniProtKB-UniRule"/>
</dbReference>
<evidence type="ECO:0000256" key="1">
    <source>
        <dbReference type="ARBA" id="ARBA00004496"/>
    </source>
</evidence>
<dbReference type="NCBIfam" id="NF001908">
    <property type="entry name" value="PRK00668.1"/>
    <property type="match status" value="1"/>
</dbReference>
<evidence type="ECO:0000256" key="9">
    <source>
        <dbReference type="ARBA" id="ARBA00022741"/>
    </source>
</evidence>
<keyword evidence="5 14" id="KW-0963">Cytoplasm</keyword>
<dbReference type="PROSITE" id="PS51374">
    <property type="entry name" value="NDPK_LIKE"/>
    <property type="match status" value="1"/>
</dbReference>
<keyword evidence="9 14" id="KW-0547">Nucleotide-binding</keyword>
<keyword evidence="13 14" id="KW-0546">Nucleotide metabolism</keyword>
<evidence type="ECO:0000256" key="11">
    <source>
        <dbReference type="ARBA" id="ARBA00022840"/>
    </source>
</evidence>
<dbReference type="AlphaFoldDB" id="A0A4Z0M3A6"/>
<comment type="function">
    <text evidence="14">Major role in the synthesis of nucleoside triphosphates other than ATP. The ATP gamma phosphate is transferred to the NDP beta phosphate via a ping-pong mechanism, using a phosphorylated active-site intermediate.</text>
</comment>
<dbReference type="InterPro" id="IPR023005">
    <property type="entry name" value="Nucleoside_diP_kinase_AS"/>
</dbReference>
<dbReference type="CDD" id="cd04413">
    <property type="entry name" value="NDPk_I"/>
    <property type="match status" value="1"/>
</dbReference>
<feature type="domain" description="Nucleoside diphosphate kinase-like" evidence="18">
    <location>
        <begin position="3"/>
        <end position="140"/>
    </location>
</feature>
<evidence type="ECO:0000313" key="19">
    <source>
        <dbReference type="EMBL" id="TGD73934.1"/>
    </source>
</evidence>
<keyword evidence="12 14" id="KW-0460">Magnesium</keyword>
<keyword evidence="20" id="KW-1185">Reference proteome</keyword>
<dbReference type="SUPFAM" id="SSF54919">
    <property type="entry name" value="Nucleoside diphosphate kinase, NDK"/>
    <property type="match status" value="1"/>
</dbReference>
<dbReference type="EC" id="2.7.4.6" evidence="3 14"/>
<accession>A0A4Z0M3A6</accession>
<comment type="cofactor">
    <cofactor evidence="14">
        <name>Mg(2+)</name>
        <dbReference type="ChEBI" id="CHEBI:18420"/>
    </cofactor>
</comment>
<keyword evidence="11 14" id="KW-0067">ATP-binding</keyword>
<dbReference type="GO" id="GO:0005737">
    <property type="term" value="C:cytoplasm"/>
    <property type="evidence" value="ECO:0007669"/>
    <property type="project" value="UniProtKB-SubCell"/>
</dbReference>
<dbReference type="InterPro" id="IPR001564">
    <property type="entry name" value="Nucleoside_diP_kinase"/>
</dbReference>
<feature type="binding site" evidence="14 15">
    <location>
        <position position="93"/>
    </location>
    <ligand>
        <name>ATP</name>
        <dbReference type="ChEBI" id="CHEBI:30616"/>
    </ligand>
</feature>
<evidence type="ECO:0000256" key="6">
    <source>
        <dbReference type="ARBA" id="ARBA00022553"/>
    </source>
</evidence>
<protein>
    <recommendedName>
        <fullName evidence="4 14">Nucleoside diphosphate kinase</fullName>
        <shortName evidence="14">NDK</shortName>
        <shortName evidence="14">NDP kinase</shortName>
        <ecNumber evidence="3 14">2.7.4.6</ecNumber>
    </recommendedName>
    <alternativeName>
        <fullName evidence="14">Nucleoside-2-P kinase</fullName>
    </alternativeName>
</protein>